<keyword evidence="1" id="KW-0472">Membrane</keyword>
<feature type="domain" description="Acyltransferase 3" evidence="2">
    <location>
        <begin position="11"/>
        <end position="356"/>
    </location>
</feature>
<name>A0ABT8YAJ5_9SPHN</name>
<evidence type="ECO:0000259" key="2">
    <source>
        <dbReference type="Pfam" id="PF01757"/>
    </source>
</evidence>
<comment type="caution">
    <text evidence="3">The sequence shown here is derived from an EMBL/GenBank/DDBJ whole genome shotgun (WGS) entry which is preliminary data.</text>
</comment>
<protein>
    <submittedName>
        <fullName evidence="3">Acyltransferase family protein</fullName>
    </submittedName>
</protein>
<feature type="transmembrane region" description="Helical" evidence="1">
    <location>
        <begin position="338"/>
        <end position="358"/>
    </location>
</feature>
<evidence type="ECO:0000313" key="4">
    <source>
        <dbReference type="Proteomes" id="UP001169764"/>
    </source>
</evidence>
<dbReference type="Proteomes" id="UP001169764">
    <property type="component" value="Unassembled WGS sequence"/>
</dbReference>
<evidence type="ECO:0000256" key="1">
    <source>
        <dbReference type="SAM" id="Phobius"/>
    </source>
</evidence>
<gene>
    <name evidence="3" type="ORF">Q4F19_09815</name>
</gene>
<feature type="transmembrane region" description="Helical" evidence="1">
    <location>
        <begin position="247"/>
        <end position="266"/>
    </location>
</feature>
<feature type="transmembrane region" description="Helical" evidence="1">
    <location>
        <begin position="49"/>
        <end position="77"/>
    </location>
</feature>
<evidence type="ECO:0000313" key="3">
    <source>
        <dbReference type="EMBL" id="MDO6414675.1"/>
    </source>
</evidence>
<dbReference type="PANTHER" id="PTHR36927:SF1">
    <property type="entry name" value="MDO-LIKE PROTEIN"/>
    <property type="match status" value="1"/>
</dbReference>
<feature type="transmembrane region" description="Helical" evidence="1">
    <location>
        <begin position="140"/>
        <end position="164"/>
    </location>
</feature>
<keyword evidence="1" id="KW-1133">Transmembrane helix</keyword>
<dbReference type="InterPro" id="IPR002656">
    <property type="entry name" value="Acyl_transf_3_dom"/>
</dbReference>
<feature type="transmembrane region" description="Helical" evidence="1">
    <location>
        <begin position="214"/>
        <end position="235"/>
    </location>
</feature>
<proteinExistence type="predicted"/>
<keyword evidence="1" id="KW-0812">Transmembrane</keyword>
<organism evidence="3 4">
    <name type="scientific">Sphingomonas natans</name>
    <dbReference type="NCBI Taxonomy" id="3063330"/>
    <lineage>
        <taxon>Bacteria</taxon>
        <taxon>Pseudomonadati</taxon>
        <taxon>Pseudomonadota</taxon>
        <taxon>Alphaproteobacteria</taxon>
        <taxon>Sphingomonadales</taxon>
        <taxon>Sphingomonadaceae</taxon>
        <taxon>Sphingomonas</taxon>
    </lineage>
</organism>
<feature type="transmembrane region" description="Helical" evidence="1">
    <location>
        <begin position="272"/>
        <end position="295"/>
    </location>
</feature>
<keyword evidence="4" id="KW-1185">Reference proteome</keyword>
<accession>A0ABT8YAJ5</accession>
<dbReference type="RefSeq" id="WP_303542076.1">
    <property type="nucleotide sequence ID" value="NZ_JAUOTP010000004.1"/>
</dbReference>
<dbReference type="GO" id="GO:0016746">
    <property type="term" value="F:acyltransferase activity"/>
    <property type="evidence" value="ECO:0007669"/>
    <property type="project" value="UniProtKB-KW"/>
</dbReference>
<reference evidence="3" key="1">
    <citation type="submission" date="2023-07" db="EMBL/GenBank/DDBJ databases">
        <authorList>
            <person name="Kim M."/>
        </authorList>
    </citation>
    <scope>NUCLEOTIDE SEQUENCE</scope>
    <source>
        <strain evidence="3">BIUV-7</strain>
    </source>
</reference>
<keyword evidence="3" id="KW-0808">Transferase</keyword>
<feature type="transmembrane region" description="Helical" evidence="1">
    <location>
        <begin position="307"/>
        <end position="326"/>
    </location>
</feature>
<dbReference type="InterPro" id="IPR050623">
    <property type="entry name" value="Glucan_succinyl_AcylTrfase"/>
</dbReference>
<dbReference type="EMBL" id="JAUOTP010000004">
    <property type="protein sequence ID" value="MDO6414675.1"/>
    <property type="molecule type" value="Genomic_DNA"/>
</dbReference>
<feature type="transmembrane region" description="Helical" evidence="1">
    <location>
        <begin position="89"/>
        <end position="110"/>
    </location>
</feature>
<keyword evidence="3" id="KW-0012">Acyltransferase</keyword>
<dbReference type="Pfam" id="PF01757">
    <property type="entry name" value="Acyl_transf_3"/>
    <property type="match status" value="1"/>
</dbReference>
<sequence>MGAEPASQRQHYWDVTRAFLMLLGLPYHVAMLYHPGGWIVAVDRESPLLGAIAAFIHLFRMPAFFVVAGYFAALLLARREAGTWVRSRFFRLGVPLITSLIVLVPVLNMLGELSGRAPHAAFAEWKYQTATSGGYWVRHLWFLIVLLYLSALSAGAVALFPSLAGWQLADRRDGALARWLPLAMLGIAAVIGLVEAGGIELFYRAGLNTNLVQQILRLDDLIMAAPFFLFGAFLQRSPRLLDAFGKPSLPMLAGAIVSVVAGILYAEQAWPPLGRFIGGVAAVAMTQVVVSGARALFDRPSRAVQRLVAGSFVIYLFHLPILIGLYDLAKRADLAPAIGFPVILLLTFGLSWAVWRVVERSPALNLLFNGIAPSGAQPTQTGKAAKRPVPLSS</sequence>
<feature type="transmembrane region" description="Helical" evidence="1">
    <location>
        <begin position="176"/>
        <end position="194"/>
    </location>
</feature>
<dbReference type="PANTHER" id="PTHR36927">
    <property type="entry name" value="BLR4337 PROTEIN"/>
    <property type="match status" value="1"/>
</dbReference>